<evidence type="ECO:0000256" key="6">
    <source>
        <dbReference type="ARBA" id="ARBA00022777"/>
    </source>
</evidence>
<evidence type="ECO:0000256" key="2">
    <source>
        <dbReference type="ARBA" id="ARBA00008420"/>
    </source>
</evidence>
<accession>A0A6I3MA39</accession>
<comment type="similarity">
    <text evidence="2 10">Belongs to the gluconokinase GntK/GntV family.</text>
</comment>
<dbReference type="InterPro" id="IPR006001">
    <property type="entry name" value="Therm_gnt_kin"/>
</dbReference>
<evidence type="ECO:0000256" key="9">
    <source>
        <dbReference type="ARBA" id="ARBA00048090"/>
    </source>
</evidence>
<evidence type="ECO:0000256" key="3">
    <source>
        <dbReference type="ARBA" id="ARBA00012054"/>
    </source>
</evidence>
<gene>
    <name evidence="11" type="ORF">GJ743_17540</name>
</gene>
<dbReference type="GO" id="GO:0005737">
    <property type="term" value="C:cytoplasm"/>
    <property type="evidence" value="ECO:0007669"/>
    <property type="project" value="TreeGrafter"/>
</dbReference>
<dbReference type="RefSeq" id="WP_155053183.1">
    <property type="nucleotide sequence ID" value="NZ_BAAAIB010000010.1"/>
</dbReference>
<dbReference type="PANTHER" id="PTHR43442:SF3">
    <property type="entry name" value="GLUCONOKINASE-RELATED"/>
    <property type="match status" value="1"/>
</dbReference>
<evidence type="ECO:0000256" key="10">
    <source>
        <dbReference type="RuleBase" id="RU363066"/>
    </source>
</evidence>
<keyword evidence="12" id="KW-1185">Reference proteome</keyword>
<protein>
    <recommendedName>
        <fullName evidence="3 10">Gluconokinase</fullName>
        <ecNumber evidence="3 10">2.7.1.12</ecNumber>
    </recommendedName>
</protein>
<comment type="caution">
    <text evidence="11">The sequence shown here is derived from an EMBL/GenBank/DDBJ whole genome shotgun (WGS) entry which is preliminary data.</text>
</comment>
<proteinExistence type="inferred from homology"/>
<dbReference type="NCBIfam" id="TIGR01313">
    <property type="entry name" value="therm_gnt_kin"/>
    <property type="match status" value="1"/>
</dbReference>
<dbReference type="GO" id="GO:0046316">
    <property type="term" value="F:gluconokinase activity"/>
    <property type="evidence" value="ECO:0007669"/>
    <property type="project" value="UniProtKB-EC"/>
</dbReference>
<evidence type="ECO:0000313" key="11">
    <source>
        <dbReference type="EMBL" id="MTH70174.1"/>
    </source>
</evidence>
<comment type="catalytic activity">
    <reaction evidence="9 10">
        <text>D-gluconate + ATP = 6-phospho-D-gluconate + ADP + H(+)</text>
        <dbReference type="Rhea" id="RHEA:19433"/>
        <dbReference type="ChEBI" id="CHEBI:15378"/>
        <dbReference type="ChEBI" id="CHEBI:18391"/>
        <dbReference type="ChEBI" id="CHEBI:30616"/>
        <dbReference type="ChEBI" id="CHEBI:58759"/>
        <dbReference type="ChEBI" id="CHEBI:456216"/>
        <dbReference type="EC" id="2.7.1.12"/>
    </reaction>
</comment>
<comment type="pathway">
    <text evidence="1">Carbohydrate acid metabolism.</text>
</comment>
<evidence type="ECO:0000256" key="5">
    <source>
        <dbReference type="ARBA" id="ARBA00022741"/>
    </source>
</evidence>
<dbReference type="EMBL" id="WMLB01000042">
    <property type="protein sequence ID" value="MTH70174.1"/>
    <property type="molecule type" value="Genomic_DNA"/>
</dbReference>
<name>A0A6I3MA39_9MICO</name>
<dbReference type="SUPFAM" id="SSF52540">
    <property type="entry name" value="P-loop containing nucleoside triphosphate hydrolases"/>
    <property type="match status" value="1"/>
</dbReference>
<keyword evidence="6 10" id="KW-0418">Kinase</keyword>
<dbReference type="PANTHER" id="PTHR43442">
    <property type="entry name" value="GLUCONOKINASE-RELATED"/>
    <property type="match status" value="1"/>
</dbReference>
<evidence type="ECO:0000256" key="7">
    <source>
        <dbReference type="ARBA" id="ARBA00022840"/>
    </source>
</evidence>
<keyword evidence="7 10" id="KW-0067">ATP-binding</keyword>
<keyword evidence="4 10" id="KW-0808">Transferase</keyword>
<evidence type="ECO:0000256" key="4">
    <source>
        <dbReference type="ARBA" id="ARBA00022679"/>
    </source>
</evidence>
<dbReference type="EC" id="2.7.1.12" evidence="3 10"/>
<dbReference type="FunFam" id="3.40.50.300:FF:000522">
    <property type="entry name" value="Gluconokinase"/>
    <property type="match status" value="1"/>
</dbReference>
<reference evidence="11 12" key="1">
    <citation type="submission" date="2019-11" db="EMBL/GenBank/DDBJ databases">
        <title>Agromyces kandeliae sp. nov., isolated from mangrove soil.</title>
        <authorList>
            <person name="Wang R."/>
        </authorList>
    </citation>
    <scope>NUCLEOTIDE SEQUENCE [LARGE SCALE GENOMIC DNA]</scope>
    <source>
        <strain evidence="11 12">JCM 11433</strain>
    </source>
</reference>
<organism evidence="11 12">
    <name type="scientific">Agromyces bracchium</name>
    <dbReference type="NCBI Taxonomy" id="88376"/>
    <lineage>
        <taxon>Bacteria</taxon>
        <taxon>Bacillati</taxon>
        <taxon>Actinomycetota</taxon>
        <taxon>Actinomycetes</taxon>
        <taxon>Micrococcales</taxon>
        <taxon>Microbacteriaceae</taxon>
        <taxon>Agromyces</taxon>
    </lineage>
</organism>
<dbReference type="OrthoDB" id="9795716at2"/>
<sequence length="171" mass="17439">MVSAAVGPVVVMGVSASGKSTIGHALADRLGVPFIDGDDLHPQENVAKMRSGVPLVDDDRWPWLDVVGAALAEGAATDAGGVVIACSALRRAYRERILATAPATRFVHLDLTESALADRAGARVGHFMPPALLASQLATLEGLGSDEPGFALDAAAPVPEIVDAAVARLGA</sequence>
<evidence type="ECO:0000313" key="12">
    <source>
        <dbReference type="Proteomes" id="UP000433071"/>
    </source>
</evidence>
<dbReference type="Pfam" id="PF13671">
    <property type="entry name" value="AAA_33"/>
    <property type="match status" value="1"/>
</dbReference>
<evidence type="ECO:0000256" key="1">
    <source>
        <dbReference type="ARBA" id="ARBA00004761"/>
    </source>
</evidence>
<dbReference type="Proteomes" id="UP000433071">
    <property type="component" value="Unassembled WGS sequence"/>
</dbReference>
<dbReference type="Gene3D" id="3.40.50.300">
    <property type="entry name" value="P-loop containing nucleotide triphosphate hydrolases"/>
    <property type="match status" value="1"/>
</dbReference>
<dbReference type="GO" id="GO:0005524">
    <property type="term" value="F:ATP binding"/>
    <property type="evidence" value="ECO:0007669"/>
    <property type="project" value="UniProtKB-KW"/>
</dbReference>
<dbReference type="CDD" id="cd02021">
    <property type="entry name" value="GntK"/>
    <property type="match status" value="1"/>
</dbReference>
<dbReference type="GO" id="GO:0019521">
    <property type="term" value="P:D-gluconate metabolic process"/>
    <property type="evidence" value="ECO:0007669"/>
    <property type="project" value="UniProtKB-KW"/>
</dbReference>
<keyword evidence="8" id="KW-0311">Gluconate utilization</keyword>
<evidence type="ECO:0000256" key="8">
    <source>
        <dbReference type="ARBA" id="ARBA00023064"/>
    </source>
</evidence>
<dbReference type="AlphaFoldDB" id="A0A6I3MA39"/>
<keyword evidence="5 10" id="KW-0547">Nucleotide-binding</keyword>
<dbReference type="InterPro" id="IPR027417">
    <property type="entry name" value="P-loop_NTPase"/>
</dbReference>